<evidence type="ECO:0000313" key="1">
    <source>
        <dbReference type="EMBL" id="OMI06439.1"/>
    </source>
</evidence>
<evidence type="ECO:0000313" key="2">
    <source>
        <dbReference type="Proteomes" id="UP000187367"/>
    </source>
</evidence>
<protein>
    <submittedName>
        <fullName evidence="1">Esterase</fullName>
    </submittedName>
</protein>
<sequence>MLSGTLIKDTFSGRELLIYLPPSYQTGAKRYPVLYVHDRGDLFDPAYSGSLSAIEKLCSNHELPELLFVGVAAENRESEYTPFSEPHLIKPGQTYGGKGALYAAFLAHELKAYIDRSYRTDPRRESTGMIGKSFGGLISIYTAYLASETFGKIGSLSGSFWFSGMIEFMRFQTFENANLRIYMDVGSTEGTDRSNLQKEMIPRTKEAFRILTESMMSREDLKFVIDEGGAHRLERFAKRFPEAVKWLFGPCHNNAQNDRSF</sequence>
<dbReference type="SUPFAM" id="SSF53474">
    <property type="entry name" value="alpha/beta-Hydrolases"/>
    <property type="match status" value="1"/>
</dbReference>
<accession>A0A1R1S3I5</accession>
<proteinExistence type="predicted"/>
<dbReference type="Proteomes" id="UP000187367">
    <property type="component" value="Unassembled WGS sequence"/>
</dbReference>
<reference evidence="1 2" key="1">
    <citation type="submission" date="2017-01" db="EMBL/GenBank/DDBJ databases">
        <title>Bacillus phylogenomics.</title>
        <authorList>
            <person name="Dunlap C."/>
        </authorList>
    </citation>
    <scope>NUCLEOTIDE SEQUENCE [LARGE SCALE GENOMIC DNA]</scope>
    <source>
        <strain evidence="1 2">NRRL B-41282</strain>
    </source>
</reference>
<comment type="caution">
    <text evidence="1">The sequence shown here is derived from an EMBL/GenBank/DDBJ whole genome shotgun (WGS) entry which is preliminary data.</text>
</comment>
<dbReference type="EMBL" id="MTJL01000015">
    <property type="protein sequence ID" value="OMI06439.1"/>
    <property type="molecule type" value="Genomic_DNA"/>
</dbReference>
<dbReference type="PANTHER" id="PTHR48098:SF6">
    <property type="entry name" value="FERRI-BACILLIBACTIN ESTERASE BESA"/>
    <property type="match status" value="1"/>
</dbReference>
<dbReference type="AlphaFoldDB" id="A0A1R1QP52"/>
<accession>A0A1R1QP52</accession>
<dbReference type="InterPro" id="IPR029058">
    <property type="entry name" value="AB_hydrolase_fold"/>
</dbReference>
<dbReference type="Gene3D" id="3.40.50.1820">
    <property type="entry name" value="alpha/beta hydrolase"/>
    <property type="match status" value="1"/>
</dbReference>
<gene>
    <name evidence="1" type="ORF">BW143_08855</name>
</gene>
<dbReference type="InterPro" id="IPR050583">
    <property type="entry name" value="Mycobacterial_A85_antigen"/>
</dbReference>
<dbReference type="OrthoDB" id="9784036at2"/>
<dbReference type="RefSeq" id="WP_076758217.1">
    <property type="nucleotide sequence ID" value="NZ_JARMMH010000014.1"/>
</dbReference>
<keyword evidence="2" id="KW-1185">Reference proteome</keyword>
<dbReference type="InterPro" id="IPR000801">
    <property type="entry name" value="Esterase-like"/>
</dbReference>
<dbReference type="PANTHER" id="PTHR48098">
    <property type="entry name" value="ENTEROCHELIN ESTERASE-RELATED"/>
    <property type="match status" value="1"/>
</dbReference>
<name>A0A1R1QP52_9BACI</name>
<dbReference type="Pfam" id="PF00756">
    <property type="entry name" value="Esterase"/>
    <property type="match status" value="1"/>
</dbReference>
<organism evidence="1 2">
    <name type="scientific">Bacillus swezeyi</name>
    <dbReference type="NCBI Taxonomy" id="1925020"/>
    <lineage>
        <taxon>Bacteria</taxon>
        <taxon>Bacillati</taxon>
        <taxon>Bacillota</taxon>
        <taxon>Bacilli</taxon>
        <taxon>Bacillales</taxon>
        <taxon>Bacillaceae</taxon>
        <taxon>Bacillus</taxon>
    </lineage>
</organism>